<protein>
    <submittedName>
        <fullName evidence="3">Uncharacterized protein</fullName>
    </submittedName>
</protein>
<name>A0ABQ6IDU7_9MICO</name>
<dbReference type="InterPro" id="IPR015421">
    <property type="entry name" value="PyrdxlP-dep_Trfase_major"/>
</dbReference>
<dbReference type="Gene3D" id="3.40.640.10">
    <property type="entry name" value="Type I PLP-dependent aspartate aminotransferase-like (Major domain)"/>
    <property type="match status" value="1"/>
</dbReference>
<gene>
    <name evidence="3" type="ORF">GCM10025876_17240</name>
</gene>
<comment type="caution">
    <text evidence="3">The sequence shown here is derived from an EMBL/GenBank/DDBJ whole genome shotgun (WGS) entry which is preliminary data.</text>
</comment>
<dbReference type="InterPro" id="IPR051798">
    <property type="entry name" value="Class-II_PLP-Dep_Aminotrans"/>
</dbReference>
<dbReference type="Gene3D" id="3.90.1150.10">
    <property type="entry name" value="Aspartate Aminotransferase, domain 1"/>
    <property type="match status" value="1"/>
</dbReference>
<reference evidence="4" key="1">
    <citation type="journal article" date="2019" name="Int. J. Syst. Evol. Microbiol.">
        <title>The Global Catalogue of Microorganisms (GCM) 10K type strain sequencing project: providing services to taxonomists for standard genome sequencing and annotation.</title>
        <authorList>
            <consortium name="The Broad Institute Genomics Platform"/>
            <consortium name="The Broad Institute Genome Sequencing Center for Infectious Disease"/>
            <person name="Wu L."/>
            <person name="Ma J."/>
        </authorList>
    </citation>
    <scope>NUCLEOTIDE SEQUENCE [LARGE SCALE GENOMIC DNA]</scope>
    <source>
        <strain evidence="4">NBRC 112299</strain>
    </source>
</reference>
<dbReference type="CDD" id="cd00609">
    <property type="entry name" value="AAT_like"/>
    <property type="match status" value="1"/>
</dbReference>
<evidence type="ECO:0000313" key="3">
    <source>
        <dbReference type="EMBL" id="GMA35520.1"/>
    </source>
</evidence>
<dbReference type="Proteomes" id="UP001157125">
    <property type="component" value="Unassembled WGS sequence"/>
</dbReference>
<dbReference type="InterPro" id="IPR015424">
    <property type="entry name" value="PyrdxlP-dep_Trfase"/>
</dbReference>
<sequence length="167" mass="17770">MAGGERGFSVMAASKAWNLAGIPAAIVIGGTKAQDDLARYGNSAHHGPTHFGTLAQTAAYEHGEPWLDALLPSLDRNRHLLATLVEEHLPGAVYRLPAATYLTWIDCRGLELDVDPSAYFLEHARVALNSGPTFGTGGAGHVRVNIATHPDILTEAVRRMGASTHRG</sequence>
<evidence type="ECO:0000256" key="2">
    <source>
        <dbReference type="ARBA" id="ARBA00022898"/>
    </source>
</evidence>
<dbReference type="PANTHER" id="PTHR43525">
    <property type="entry name" value="PROTEIN MALY"/>
    <property type="match status" value="1"/>
</dbReference>
<keyword evidence="4" id="KW-1185">Reference proteome</keyword>
<comment type="cofactor">
    <cofactor evidence="1">
        <name>pyridoxal 5'-phosphate</name>
        <dbReference type="ChEBI" id="CHEBI:597326"/>
    </cofactor>
</comment>
<dbReference type="PANTHER" id="PTHR43525:SF2">
    <property type="entry name" value="CYSTATHIONINE BETA-LYASE-RELATED"/>
    <property type="match status" value="1"/>
</dbReference>
<dbReference type="EMBL" id="BSUN01000001">
    <property type="protein sequence ID" value="GMA35520.1"/>
    <property type="molecule type" value="Genomic_DNA"/>
</dbReference>
<dbReference type="SUPFAM" id="SSF53383">
    <property type="entry name" value="PLP-dependent transferases"/>
    <property type="match status" value="1"/>
</dbReference>
<evidence type="ECO:0000256" key="1">
    <source>
        <dbReference type="ARBA" id="ARBA00001933"/>
    </source>
</evidence>
<dbReference type="InterPro" id="IPR015422">
    <property type="entry name" value="PyrdxlP-dep_Trfase_small"/>
</dbReference>
<keyword evidence="2" id="KW-0663">Pyridoxal phosphate</keyword>
<organism evidence="3 4">
    <name type="scientific">Demequina litorisediminis</name>
    <dbReference type="NCBI Taxonomy" id="1849022"/>
    <lineage>
        <taxon>Bacteria</taxon>
        <taxon>Bacillati</taxon>
        <taxon>Actinomycetota</taxon>
        <taxon>Actinomycetes</taxon>
        <taxon>Micrococcales</taxon>
        <taxon>Demequinaceae</taxon>
        <taxon>Demequina</taxon>
    </lineage>
</organism>
<accession>A0ABQ6IDU7</accession>
<evidence type="ECO:0000313" key="4">
    <source>
        <dbReference type="Proteomes" id="UP001157125"/>
    </source>
</evidence>
<proteinExistence type="predicted"/>